<protein>
    <submittedName>
        <fullName evidence="1">Uncharacterized protein</fullName>
    </submittedName>
</protein>
<accession>A0A2V1IWT4</accession>
<keyword evidence="2" id="KW-1185">Reference proteome</keyword>
<dbReference type="EMBL" id="PUBV01000006">
    <property type="protein sequence ID" value="PWB08403.1"/>
    <property type="molecule type" value="Genomic_DNA"/>
</dbReference>
<name>A0A2V1IWT4_9BACT</name>
<sequence>MNIIEAIKVRRSVRSFNGASISETDKEELTKVIEEVTDPFGGRVTIRLKKFDMKGGYKPSTYGMIKGA</sequence>
<dbReference type="SUPFAM" id="SSF55469">
    <property type="entry name" value="FMN-dependent nitroreductase-like"/>
    <property type="match status" value="1"/>
</dbReference>
<comment type="caution">
    <text evidence="1">The sequence shown here is derived from an EMBL/GenBank/DDBJ whole genome shotgun (WGS) entry which is preliminary data.</text>
</comment>
<proteinExistence type="predicted"/>
<organism evidence="1 2">
    <name type="scientific">Paramuribaculum intestinale</name>
    <dbReference type="NCBI Taxonomy" id="2094151"/>
    <lineage>
        <taxon>Bacteria</taxon>
        <taxon>Pseudomonadati</taxon>
        <taxon>Bacteroidota</taxon>
        <taxon>Bacteroidia</taxon>
        <taxon>Bacteroidales</taxon>
        <taxon>Muribaculaceae</taxon>
        <taxon>Paramuribaculum</taxon>
    </lineage>
</organism>
<evidence type="ECO:0000313" key="1">
    <source>
        <dbReference type="EMBL" id="PWB08403.1"/>
    </source>
</evidence>
<dbReference type="Proteomes" id="UP000244925">
    <property type="component" value="Unassembled WGS sequence"/>
</dbReference>
<dbReference type="GeneID" id="93423249"/>
<gene>
    <name evidence="1" type="ORF">C5O25_04330</name>
</gene>
<dbReference type="AlphaFoldDB" id="A0A2V1IWT4"/>
<reference evidence="2" key="1">
    <citation type="submission" date="2018-02" db="EMBL/GenBank/DDBJ databases">
        <authorList>
            <person name="Clavel T."/>
            <person name="Strowig T."/>
        </authorList>
    </citation>
    <scope>NUCLEOTIDE SEQUENCE [LARGE SCALE GENOMIC DNA]</scope>
    <source>
        <strain evidence="2">DSM 100764</strain>
    </source>
</reference>
<dbReference type="InterPro" id="IPR000415">
    <property type="entry name" value="Nitroreductase-like"/>
</dbReference>
<evidence type="ECO:0000313" key="2">
    <source>
        <dbReference type="Proteomes" id="UP000244925"/>
    </source>
</evidence>
<dbReference type="Gene3D" id="3.40.109.10">
    <property type="entry name" value="NADH Oxidase"/>
    <property type="match status" value="1"/>
</dbReference>
<dbReference type="GO" id="GO:0016491">
    <property type="term" value="F:oxidoreductase activity"/>
    <property type="evidence" value="ECO:0007669"/>
    <property type="project" value="InterPro"/>
</dbReference>
<dbReference type="RefSeq" id="WP_107035506.1">
    <property type="nucleotide sequence ID" value="NZ_CAPOLP010000018.1"/>
</dbReference>